<dbReference type="EMBL" id="MGIP01000011">
    <property type="protein sequence ID" value="OGM91240.1"/>
    <property type="molecule type" value="Genomic_DNA"/>
</dbReference>
<evidence type="ECO:0000256" key="1">
    <source>
        <dbReference type="SAM" id="Phobius"/>
    </source>
</evidence>
<reference evidence="2 3" key="1">
    <citation type="journal article" date="2016" name="Nat. Commun.">
        <title>Thousands of microbial genomes shed light on interconnected biogeochemical processes in an aquifer system.</title>
        <authorList>
            <person name="Anantharaman K."/>
            <person name="Brown C.T."/>
            <person name="Hug L.A."/>
            <person name="Sharon I."/>
            <person name="Castelle C.J."/>
            <person name="Probst A.J."/>
            <person name="Thomas B.C."/>
            <person name="Singh A."/>
            <person name="Wilkins M.J."/>
            <person name="Karaoz U."/>
            <person name="Brodie E.L."/>
            <person name="Williams K.H."/>
            <person name="Hubbard S.S."/>
            <person name="Banfield J.F."/>
        </authorList>
    </citation>
    <scope>NUCLEOTIDE SEQUENCE [LARGE SCALE GENOMIC DNA]</scope>
</reference>
<organism evidence="2 3">
    <name type="scientific">Candidatus Wolfebacteria bacterium RIFCSPHIGHO2_01_FULL_48_22</name>
    <dbReference type="NCBI Taxonomy" id="1802555"/>
    <lineage>
        <taxon>Bacteria</taxon>
        <taxon>Candidatus Wolfeibacteriota</taxon>
    </lineage>
</organism>
<comment type="caution">
    <text evidence="2">The sequence shown here is derived from an EMBL/GenBank/DDBJ whole genome shotgun (WGS) entry which is preliminary data.</text>
</comment>
<keyword evidence="1" id="KW-0812">Transmembrane</keyword>
<accession>A0A1F8DRI3</accession>
<feature type="transmembrane region" description="Helical" evidence="1">
    <location>
        <begin position="77"/>
        <end position="94"/>
    </location>
</feature>
<keyword evidence="1" id="KW-1133">Transmembrane helix</keyword>
<gene>
    <name evidence="2" type="ORF">A2755_02450</name>
</gene>
<dbReference type="AlphaFoldDB" id="A0A1F8DRI3"/>
<dbReference type="Proteomes" id="UP000177029">
    <property type="component" value="Unassembled WGS sequence"/>
</dbReference>
<feature type="transmembrane region" description="Helical" evidence="1">
    <location>
        <begin position="12"/>
        <end position="32"/>
    </location>
</feature>
<name>A0A1F8DRI3_9BACT</name>
<feature type="transmembrane region" description="Helical" evidence="1">
    <location>
        <begin position="130"/>
        <end position="150"/>
    </location>
</feature>
<keyword evidence="1" id="KW-0472">Membrane</keyword>
<sequence>MKDRHFLQSQLLQTAIIFLIIVALSYTVFPLLPVSVNYALAAAVVGAFFLSEITAYALYTLLLLVWLKYAPSVTAELFFTAAASVAAFAVVRFLVLKKSFFMGLLMLACFHILFWLIFFEGTFFTSVYFYLEFLYTGALAILLYGLHIWAQKISH</sequence>
<feature type="transmembrane region" description="Helical" evidence="1">
    <location>
        <begin position="38"/>
        <end position="65"/>
    </location>
</feature>
<evidence type="ECO:0000313" key="3">
    <source>
        <dbReference type="Proteomes" id="UP000177029"/>
    </source>
</evidence>
<proteinExistence type="predicted"/>
<evidence type="ECO:0000313" key="2">
    <source>
        <dbReference type="EMBL" id="OGM91240.1"/>
    </source>
</evidence>
<protein>
    <submittedName>
        <fullName evidence="2">Uncharacterized protein</fullName>
    </submittedName>
</protein>
<dbReference type="STRING" id="1802555.A2755_02450"/>
<feature type="transmembrane region" description="Helical" evidence="1">
    <location>
        <begin position="100"/>
        <end position="118"/>
    </location>
</feature>